<keyword evidence="2" id="KW-1185">Reference proteome</keyword>
<dbReference type="AlphaFoldDB" id="A0A0C3DS85"/>
<proteinExistence type="predicted"/>
<reference evidence="1 2" key="1">
    <citation type="submission" date="2014-04" db="EMBL/GenBank/DDBJ databases">
        <authorList>
            <consortium name="DOE Joint Genome Institute"/>
            <person name="Kuo A."/>
            <person name="Kohler A."/>
            <person name="Nagy L.G."/>
            <person name="Floudas D."/>
            <person name="Copeland A."/>
            <person name="Barry K.W."/>
            <person name="Cichocki N."/>
            <person name="Veneault-Fourrey C."/>
            <person name="LaButti K."/>
            <person name="Lindquist E.A."/>
            <person name="Lipzen A."/>
            <person name="Lundell T."/>
            <person name="Morin E."/>
            <person name="Murat C."/>
            <person name="Sun H."/>
            <person name="Tunlid A."/>
            <person name="Henrissat B."/>
            <person name="Grigoriev I.V."/>
            <person name="Hibbett D.S."/>
            <person name="Martin F."/>
            <person name="Nordberg H.P."/>
            <person name="Cantor M.N."/>
            <person name="Hua S.X."/>
        </authorList>
    </citation>
    <scope>NUCLEOTIDE SEQUENCE [LARGE SCALE GENOMIC DNA]</scope>
    <source>
        <strain evidence="1 2">Foug A</strain>
    </source>
</reference>
<dbReference type="EMBL" id="KN822034">
    <property type="protein sequence ID" value="KIM63495.1"/>
    <property type="molecule type" value="Genomic_DNA"/>
</dbReference>
<sequence>MQDPSSFRSDFRGLNPLLYIYPDRERRAAFTSPCRQILQGHVLTRQQVGKLKRIYGPV</sequence>
<accession>A0A0C3DS85</accession>
<reference evidence="2" key="2">
    <citation type="submission" date="2015-01" db="EMBL/GenBank/DDBJ databases">
        <title>Evolutionary Origins and Diversification of the Mycorrhizal Mutualists.</title>
        <authorList>
            <consortium name="DOE Joint Genome Institute"/>
            <consortium name="Mycorrhizal Genomics Consortium"/>
            <person name="Kohler A."/>
            <person name="Kuo A."/>
            <person name="Nagy L.G."/>
            <person name="Floudas D."/>
            <person name="Copeland A."/>
            <person name="Barry K.W."/>
            <person name="Cichocki N."/>
            <person name="Veneault-Fourrey C."/>
            <person name="LaButti K."/>
            <person name="Lindquist E.A."/>
            <person name="Lipzen A."/>
            <person name="Lundell T."/>
            <person name="Morin E."/>
            <person name="Murat C."/>
            <person name="Riley R."/>
            <person name="Ohm R."/>
            <person name="Sun H."/>
            <person name="Tunlid A."/>
            <person name="Henrissat B."/>
            <person name="Grigoriev I.V."/>
            <person name="Hibbett D.S."/>
            <person name="Martin F."/>
        </authorList>
    </citation>
    <scope>NUCLEOTIDE SEQUENCE [LARGE SCALE GENOMIC DNA]</scope>
    <source>
        <strain evidence="2">Foug A</strain>
    </source>
</reference>
<organism evidence="1 2">
    <name type="scientific">Scleroderma citrinum Foug A</name>
    <dbReference type="NCBI Taxonomy" id="1036808"/>
    <lineage>
        <taxon>Eukaryota</taxon>
        <taxon>Fungi</taxon>
        <taxon>Dikarya</taxon>
        <taxon>Basidiomycota</taxon>
        <taxon>Agaricomycotina</taxon>
        <taxon>Agaricomycetes</taxon>
        <taxon>Agaricomycetidae</taxon>
        <taxon>Boletales</taxon>
        <taxon>Sclerodermatineae</taxon>
        <taxon>Sclerodermataceae</taxon>
        <taxon>Scleroderma</taxon>
    </lineage>
</organism>
<protein>
    <submittedName>
        <fullName evidence="1">Uncharacterized protein</fullName>
    </submittedName>
</protein>
<dbReference type="Proteomes" id="UP000053989">
    <property type="component" value="Unassembled WGS sequence"/>
</dbReference>
<evidence type="ECO:0000313" key="2">
    <source>
        <dbReference type="Proteomes" id="UP000053989"/>
    </source>
</evidence>
<gene>
    <name evidence="1" type="ORF">SCLCIDRAFT_1214137</name>
</gene>
<dbReference type="HOGENOM" id="CLU_2980413_0_0_1"/>
<name>A0A0C3DS85_9AGAM</name>
<evidence type="ECO:0000313" key="1">
    <source>
        <dbReference type="EMBL" id="KIM63495.1"/>
    </source>
</evidence>
<dbReference type="InParanoid" id="A0A0C3DS85"/>